<feature type="transmembrane region" description="Helical" evidence="6">
    <location>
        <begin position="273"/>
        <end position="291"/>
    </location>
</feature>
<proteinExistence type="inferred from homology"/>
<comment type="caution">
    <text evidence="8">The sequence shown here is derived from an EMBL/GenBank/DDBJ whole genome shotgun (WGS) entry which is preliminary data.</text>
</comment>
<dbReference type="InterPro" id="IPR050638">
    <property type="entry name" value="AA-Vitamin_Transporters"/>
</dbReference>
<dbReference type="Proteomes" id="UP000280296">
    <property type="component" value="Unassembled WGS sequence"/>
</dbReference>
<evidence type="ECO:0000259" key="7">
    <source>
        <dbReference type="Pfam" id="PF00892"/>
    </source>
</evidence>
<dbReference type="InterPro" id="IPR037185">
    <property type="entry name" value="EmrE-like"/>
</dbReference>
<reference evidence="8 9" key="2">
    <citation type="submission" date="2019-01" db="EMBL/GenBank/DDBJ databases">
        <title>Tautonia sociabilis, a novel thermotolerant planctomycete of Isosphaeraceae family, isolated from a 4000 m deep subterranean habitat.</title>
        <authorList>
            <person name="Kovaleva O.L."/>
            <person name="Elcheninov A.G."/>
            <person name="Van Heerden E."/>
            <person name="Toshchakov S.V."/>
            <person name="Novikov A."/>
            <person name="Bonch-Osmolovskaya E.A."/>
            <person name="Kublanov I.V."/>
        </authorList>
    </citation>
    <scope>NUCLEOTIDE SEQUENCE [LARGE SCALE GENOMIC DNA]</scope>
    <source>
        <strain evidence="8 9">GM2012</strain>
    </source>
</reference>
<organism evidence="8 9">
    <name type="scientific">Tautonia sociabilis</name>
    <dbReference type="NCBI Taxonomy" id="2080755"/>
    <lineage>
        <taxon>Bacteria</taxon>
        <taxon>Pseudomonadati</taxon>
        <taxon>Planctomycetota</taxon>
        <taxon>Planctomycetia</taxon>
        <taxon>Isosphaerales</taxon>
        <taxon>Isosphaeraceae</taxon>
        <taxon>Tautonia</taxon>
    </lineage>
</organism>
<feature type="domain" description="EamA" evidence="7">
    <location>
        <begin position="21"/>
        <end position="154"/>
    </location>
</feature>
<feature type="transmembrane region" description="Helical" evidence="6">
    <location>
        <begin position="20"/>
        <end position="41"/>
    </location>
</feature>
<evidence type="ECO:0000313" key="8">
    <source>
        <dbReference type="EMBL" id="RUL86849.1"/>
    </source>
</evidence>
<evidence type="ECO:0000256" key="6">
    <source>
        <dbReference type="SAM" id="Phobius"/>
    </source>
</evidence>
<feature type="transmembrane region" description="Helical" evidence="6">
    <location>
        <begin position="47"/>
        <end position="65"/>
    </location>
</feature>
<sequence>MSGQDDGGGCPSRGEGRIDLSAYVFLALMVLIGSTTALSAKLAVRELPLPLVPVVRFGVAGLCLLPFARRSGALARMVREDRGRLIASAVFCVGLNQLFFLTGARLAPTTHVGLIYATNPLFVLLISCAMGQERMRLDRVFGVMTSVLGVLVIGLGNLRSGAGAEASQGLLGDLLLVGAVTTWGAYMAVSRPLIRRHGAIPVLAGTFLVGALLDLPISLLVMDWDGSTAPLGLLAMGRASATAWLGLAYLTLVVTVFALGFQNLAMTRLEASQVATFGNAAPILTVVWGYLFLGEAITPFLVVGGALTLGGILWTIRPRRARSRASSPTAEYPQPVPCPD</sequence>
<evidence type="ECO:0000256" key="4">
    <source>
        <dbReference type="ARBA" id="ARBA00022989"/>
    </source>
</evidence>
<dbReference type="RefSeq" id="WP_126726332.1">
    <property type="nucleotide sequence ID" value="NZ_RYZH01000029.1"/>
</dbReference>
<dbReference type="AlphaFoldDB" id="A0A432MHM8"/>
<comment type="subcellular location">
    <subcellularLocation>
        <location evidence="1">Membrane</location>
        <topology evidence="1">Multi-pass membrane protein</topology>
    </subcellularLocation>
</comment>
<feature type="transmembrane region" description="Helical" evidence="6">
    <location>
        <begin position="241"/>
        <end position="261"/>
    </location>
</feature>
<feature type="transmembrane region" description="Helical" evidence="6">
    <location>
        <begin position="85"/>
        <end position="107"/>
    </location>
</feature>
<evidence type="ECO:0000256" key="1">
    <source>
        <dbReference type="ARBA" id="ARBA00004141"/>
    </source>
</evidence>
<evidence type="ECO:0000313" key="9">
    <source>
        <dbReference type="Proteomes" id="UP000280296"/>
    </source>
</evidence>
<evidence type="ECO:0000256" key="3">
    <source>
        <dbReference type="ARBA" id="ARBA00022692"/>
    </source>
</evidence>
<dbReference type="GO" id="GO:0016020">
    <property type="term" value="C:membrane"/>
    <property type="evidence" value="ECO:0007669"/>
    <property type="project" value="UniProtKB-SubCell"/>
</dbReference>
<keyword evidence="3 6" id="KW-0812">Transmembrane</keyword>
<feature type="transmembrane region" description="Helical" evidence="6">
    <location>
        <begin position="201"/>
        <end position="221"/>
    </location>
</feature>
<dbReference type="PANTHER" id="PTHR32322">
    <property type="entry name" value="INNER MEMBRANE TRANSPORTER"/>
    <property type="match status" value="1"/>
</dbReference>
<feature type="transmembrane region" description="Helical" evidence="6">
    <location>
        <begin position="297"/>
        <end position="316"/>
    </location>
</feature>
<feature type="domain" description="EamA" evidence="7">
    <location>
        <begin position="171"/>
        <end position="316"/>
    </location>
</feature>
<name>A0A432MHM8_9BACT</name>
<accession>A0A432MHM8</accession>
<gene>
    <name evidence="8" type="ORF">TsocGM_15275</name>
</gene>
<dbReference type="EMBL" id="RYZH01000029">
    <property type="protein sequence ID" value="RUL86849.1"/>
    <property type="molecule type" value="Genomic_DNA"/>
</dbReference>
<feature type="transmembrane region" description="Helical" evidence="6">
    <location>
        <begin position="140"/>
        <end position="158"/>
    </location>
</feature>
<reference evidence="8 9" key="1">
    <citation type="submission" date="2018-12" db="EMBL/GenBank/DDBJ databases">
        <authorList>
            <person name="Toschakov S.V."/>
        </authorList>
    </citation>
    <scope>NUCLEOTIDE SEQUENCE [LARGE SCALE GENOMIC DNA]</scope>
    <source>
        <strain evidence="8 9">GM2012</strain>
    </source>
</reference>
<dbReference type="OrthoDB" id="268986at2"/>
<dbReference type="InterPro" id="IPR000620">
    <property type="entry name" value="EamA_dom"/>
</dbReference>
<dbReference type="SUPFAM" id="SSF103481">
    <property type="entry name" value="Multidrug resistance efflux transporter EmrE"/>
    <property type="match status" value="2"/>
</dbReference>
<feature type="transmembrane region" description="Helical" evidence="6">
    <location>
        <begin position="170"/>
        <end position="189"/>
    </location>
</feature>
<dbReference type="PANTHER" id="PTHR32322:SF2">
    <property type="entry name" value="EAMA DOMAIN-CONTAINING PROTEIN"/>
    <property type="match status" value="1"/>
</dbReference>
<keyword evidence="4 6" id="KW-1133">Transmembrane helix</keyword>
<feature type="transmembrane region" description="Helical" evidence="6">
    <location>
        <begin position="113"/>
        <end position="131"/>
    </location>
</feature>
<evidence type="ECO:0000256" key="2">
    <source>
        <dbReference type="ARBA" id="ARBA00007362"/>
    </source>
</evidence>
<evidence type="ECO:0000256" key="5">
    <source>
        <dbReference type="ARBA" id="ARBA00023136"/>
    </source>
</evidence>
<keyword evidence="9" id="KW-1185">Reference proteome</keyword>
<dbReference type="Pfam" id="PF00892">
    <property type="entry name" value="EamA"/>
    <property type="match status" value="2"/>
</dbReference>
<comment type="similarity">
    <text evidence="2">Belongs to the EamA transporter family.</text>
</comment>
<keyword evidence="5 6" id="KW-0472">Membrane</keyword>
<protein>
    <submittedName>
        <fullName evidence="8">DMT family transporter</fullName>
    </submittedName>
</protein>